<evidence type="ECO:0000313" key="3">
    <source>
        <dbReference type="EMBL" id="MBE3002040.1"/>
    </source>
</evidence>
<proteinExistence type="predicted"/>
<name>A0ABR9PDX6_9ACTN</name>
<evidence type="ECO:0000256" key="1">
    <source>
        <dbReference type="SAM" id="MobiDB-lite"/>
    </source>
</evidence>
<dbReference type="Proteomes" id="UP000806528">
    <property type="component" value="Unassembled WGS sequence"/>
</dbReference>
<accession>A0ABR9PDX6</accession>
<evidence type="ECO:0000256" key="2">
    <source>
        <dbReference type="SAM" id="Phobius"/>
    </source>
</evidence>
<dbReference type="RefSeq" id="WP_193124631.1">
    <property type="nucleotide sequence ID" value="NZ_JADBGI010000033.1"/>
</dbReference>
<sequence>MPKCIAVVYAAALNLFGALFGALFARSKGRHRNYPVRRRARRVRPYARPRPAVLPPAQTARPARPTLNPPTEPVPADEVALVRPYYAAHEHDLAQQRALVRLRAWGADLPDPAEARTHTTRAYTLDEYGAAFEQSAATADTFHVPAPRAHVPRMSARVDELPHLSRLRRAQQERRSGCSGLSRATV</sequence>
<evidence type="ECO:0000313" key="4">
    <source>
        <dbReference type="Proteomes" id="UP000806528"/>
    </source>
</evidence>
<feature type="compositionally biased region" description="Low complexity" evidence="1">
    <location>
        <begin position="51"/>
        <end position="66"/>
    </location>
</feature>
<feature type="transmembrane region" description="Helical" evidence="2">
    <location>
        <begin position="6"/>
        <end position="25"/>
    </location>
</feature>
<keyword evidence="4" id="KW-1185">Reference proteome</keyword>
<comment type="caution">
    <text evidence="3">The sequence shown here is derived from an EMBL/GenBank/DDBJ whole genome shotgun (WGS) entry which is preliminary data.</text>
</comment>
<feature type="region of interest" description="Disordered" evidence="1">
    <location>
        <begin position="51"/>
        <end position="75"/>
    </location>
</feature>
<gene>
    <name evidence="3" type="ORF">IDM40_25565</name>
</gene>
<dbReference type="EMBL" id="JADBGI010000033">
    <property type="protein sequence ID" value="MBE3002040.1"/>
    <property type="molecule type" value="Genomic_DNA"/>
</dbReference>
<feature type="region of interest" description="Disordered" evidence="1">
    <location>
        <begin position="162"/>
        <end position="186"/>
    </location>
</feature>
<organism evidence="3 4">
    <name type="scientific">Nocardiopsis coralli</name>
    <dbReference type="NCBI Taxonomy" id="2772213"/>
    <lineage>
        <taxon>Bacteria</taxon>
        <taxon>Bacillati</taxon>
        <taxon>Actinomycetota</taxon>
        <taxon>Actinomycetes</taxon>
        <taxon>Streptosporangiales</taxon>
        <taxon>Nocardiopsidaceae</taxon>
        <taxon>Nocardiopsis</taxon>
    </lineage>
</organism>
<keyword evidence="2" id="KW-1133">Transmembrane helix</keyword>
<protein>
    <recommendedName>
        <fullName evidence="5">Secreted protein</fullName>
    </recommendedName>
</protein>
<keyword evidence="2" id="KW-0812">Transmembrane</keyword>
<keyword evidence="2" id="KW-0472">Membrane</keyword>
<reference evidence="3 4" key="1">
    <citation type="submission" date="2020-09" db="EMBL/GenBank/DDBJ databases">
        <title>Diversity and distribution of actinomycetes associated with coral in the coast of Hainan.</title>
        <authorList>
            <person name="Li F."/>
        </authorList>
    </citation>
    <scope>NUCLEOTIDE SEQUENCE [LARGE SCALE GENOMIC DNA]</scope>
    <source>
        <strain evidence="3 4">HNM0947</strain>
    </source>
</reference>
<evidence type="ECO:0008006" key="5">
    <source>
        <dbReference type="Google" id="ProtNLM"/>
    </source>
</evidence>